<keyword evidence="4" id="KW-1133">Transmembrane helix</keyword>
<dbReference type="InterPro" id="IPR004459">
    <property type="entry name" value="CobQ_synth"/>
</dbReference>
<dbReference type="NCBIfam" id="TIGR00313">
    <property type="entry name" value="cobQ"/>
    <property type="match status" value="1"/>
</dbReference>
<feature type="transmembrane region" description="Helical" evidence="4">
    <location>
        <begin position="119"/>
        <end position="141"/>
    </location>
</feature>
<dbReference type="Gene3D" id="3.40.50.300">
    <property type="entry name" value="P-loop containing nucleotide triphosphate hydrolases"/>
    <property type="match status" value="1"/>
</dbReference>
<keyword evidence="4" id="KW-0812">Transmembrane</keyword>
<reference evidence="9" key="1">
    <citation type="submission" date="2017-02" db="UniProtKB">
        <authorList>
            <consortium name="WormBaseParasite"/>
        </authorList>
    </citation>
    <scope>IDENTIFICATION</scope>
</reference>
<dbReference type="Proteomes" id="UP000267096">
    <property type="component" value="Unassembled WGS sequence"/>
</dbReference>
<gene>
    <name evidence="7" type="ORF">ASIM_LOCUS13062</name>
</gene>
<dbReference type="Pfam" id="PF07685">
    <property type="entry name" value="GATase_3"/>
    <property type="match status" value="1"/>
</dbReference>
<dbReference type="InterPro" id="IPR033949">
    <property type="entry name" value="CobQ_GATase1"/>
</dbReference>
<evidence type="ECO:0000313" key="9">
    <source>
        <dbReference type="WBParaSite" id="ASIM_0001363401-mRNA-1"/>
    </source>
</evidence>
<dbReference type="CDD" id="cd01750">
    <property type="entry name" value="GATase1_CobQ"/>
    <property type="match status" value="1"/>
</dbReference>
<name>A0A0M3JYU3_ANISI</name>
<dbReference type="PANTHER" id="PTHR21343">
    <property type="entry name" value="DETHIOBIOTIN SYNTHETASE"/>
    <property type="match status" value="1"/>
</dbReference>
<dbReference type="InterPro" id="IPR047045">
    <property type="entry name" value="CobQ_N"/>
</dbReference>
<dbReference type="SUPFAM" id="SSF52540">
    <property type="entry name" value="P-loop containing nucleoside triphosphate hydrolases"/>
    <property type="match status" value="1"/>
</dbReference>
<dbReference type="Pfam" id="PF01656">
    <property type="entry name" value="CbiA"/>
    <property type="match status" value="1"/>
</dbReference>
<dbReference type="HAMAP" id="MF_00028">
    <property type="entry name" value="CobQ"/>
    <property type="match status" value="1"/>
</dbReference>
<dbReference type="InterPro" id="IPR002586">
    <property type="entry name" value="CobQ/CobB/MinD/ParA_Nub-bd_dom"/>
</dbReference>
<evidence type="ECO:0000259" key="6">
    <source>
        <dbReference type="Pfam" id="PF07685"/>
    </source>
</evidence>
<organism evidence="9">
    <name type="scientific">Anisakis simplex</name>
    <name type="common">Herring worm</name>
    <dbReference type="NCBI Taxonomy" id="6269"/>
    <lineage>
        <taxon>Eukaryota</taxon>
        <taxon>Metazoa</taxon>
        <taxon>Ecdysozoa</taxon>
        <taxon>Nematoda</taxon>
        <taxon>Chromadorea</taxon>
        <taxon>Rhabditida</taxon>
        <taxon>Spirurina</taxon>
        <taxon>Ascaridomorpha</taxon>
        <taxon>Ascaridoidea</taxon>
        <taxon>Anisakidae</taxon>
        <taxon>Anisakis</taxon>
        <taxon>Anisakis simplex complex</taxon>
    </lineage>
</organism>
<dbReference type="OrthoDB" id="44546at2759"/>
<dbReference type="NCBIfam" id="NF001989">
    <property type="entry name" value="PRK00784.1"/>
    <property type="match status" value="1"/>
</dbReference>
<dbReference type="GO" id="GO:0003824">
    <property type="term" value="F:catalytic activity"/>
    <property type="evidence" value="ECO:0007669"/>
    <property type="project" value="InterPro"/>
</dbReference>
<evidence type="ECO:0000256" key="4">
    <source>
        <dbReference type="SAM" id="Phobius"/>
    </source>
</evidence>
<evidence type="ECO:0000259" key="5">
    <source>
        <dbReference type="Pfam" id="PF01656"/>
    </source>
</evidence>
<keyword evidence="2" id="KW-0169">Cobalamin biosynthesis</keyword>
<comment type="pathway">
    <text evidence="1">Cofactor biosynthesis; adenosylcobalamin biosynthesis.</text>
</comment>
<dbReference type="PROSITE" id="PS51274">
    <property type="entry name" value="GATASE_COBBQ"/>
    <property type="match status" value="1"/>
</dbReference>
<dbReference type="InterPro" id="IPR027417">
    <property type="entry name" value="P-loop_NTPase"/>
</dbReference>
<evidence type="ECO:0000313" key="8">
    <source>
        <dbReference type="Proteomes" id="UP000267096"/>
    </source>
</evidence>
<dbReference type="EMBL" id="UYRR01031305">
    <property type="protein sequence ID" value="VDK48830.1"/>
    <property type="molecule type" value="Genomic_DNA"/>
</dbReference>
<dbReference type="InterPro" id="IPR029062">
    <property type="entry name" value="Class_I_gatase-like"/>
</dbReference>
<dbReference type="UniPathway" id="UPA00148"/>
<dbReference type="WBParaSite" id="ASIM_0001363401-mRNA-1">
    <property type="protein sequence ID" value="ASIM_0001363401-mRNA-1"/>
    <property type="gene ID" value="ASIM_0001363401"/>
</dbReference>
<feature type="domain" description="CobB/CobQ-like glutamine amidotransferase" evidence="6">
    <location>
        <begin position="276"/>
        <end position="461"/>
    </location>
</feature>
<dbReference type="Gene3D" id="3.40.50.880">
    <property type="match status" value="1"/>
</dbReference>
<evidence type="ECO:0000313" key="7">
    <source>
        <dbReference type="EMBL" id="VDK48830.1"/>
    </source>
</evidence>
<reference evidence="7 8" key="2">
    <citation type="submission" date="2018-11" db="EMBL/GenBank/DDBJ databases">
        <authorList>
            <consortium name="Pathogen Informatics"/>
        </authorList>
    </citation>
    <scope>NUCLEOTIDE SEQUENCE [LARGE SCALE GENOMIC DNA]</scope>
</reference>
<sequence>MTRLHPVMLAGTASDVGKSVLATALCRIFKQDGYHPAPFKAQNMALNSFVTPDGLEIGRSQAVQAEAACVQCETDMNPILLKPTTDCTSQVVLNGRPIGNSTASTYFCKDRIDELRTQVITFNAMLYLIFLIFFQVCAAFDRLTHKYNPIVMEGAGSVSELNLQDRDLVNMPMARHAQADVFLVADINLGGVFASLYGSIALQQPIDRRLIKGIIVNKFRGDIRLFDSGVKMLEEICGVPVLGVIPFYRDIYIEEEDCVQLQTRHRNALSSQNKINVAVILMRHLSNFTDFDSLERDPRVHLFYTNNVSEIQKAHIILLPGTKNTIDDLREIRANGVAKAIVSAYRDGNATVLGICGGYQLMGKEVRDPNAVESDIRCLPGLSLLPVTTTMNNIKTTCQTKFKVFGSDQLCSGYEIHNGITEMLGEVTPLNILDDGTEEGCYVAEGRCMGTYIHGILDNAPFIDLLLKGHLGELSKKTEFDYAQFKEEQYDKLAAHLREHLNVDLMYQILKGSCCDGIVQTTD</sequence>
<keyword evidence="3" id="KW-0315">Glutamine amidotransferase</keyword>
<dbReference type="PANTHER" id="PTHR21343:SF1">
    <property type="entry name" value="COBYRIC ACID SYNTHASE"/>
    <property type="match status" value="1"/>
</dbReference>
<feature type="domain" description="CobQ/CobB/MinD/ParA nucleotide binding" evidence="5">
    <location>
        <begin position="7"/>
        <end position="250"/>
    </location>
</feature>
<evidence type="ECO:0000256" key="1">
    <source>
        <dbReference type="ARBA" id="ARBA00004953"/>
    </source>
</evidence>
<proteinExistence type="inferred from homology"/>
<protein>
    <submittedName>
        <fullName evidence="9">GATase cobBQ-type domain-containing protein</fullName>
    </submittedName>
</protein>
<keyword evidence="8" id="KW-1185">Reference proteome</keyword>
<dbReference type="AlphaFoldDB" id="A0A0M3JYU3"/>
<evidence type="ECO:0000256" key="2">
    <source>
        <dbReference type="ARBA" id="ARBA00022573"/>
    </source>
</evidence>
<feature type="transmembrane region" description="Helical" evidence="4">
    <location>
        <begin position="181"/>
        <end position="202"/>
    </location>
</feature>
<dbReference type="CDD" id="cd05389">
    <property type="entry name" value="CobQ_N"/>
    <property type="match status" value="1"/>
</dbReference>
<dbReference type="SUPFAM" id="SSF52317">
    <property type="entry name" value="Class I glutamine amidotransferase-like"/>
    <property type="match status" value="1"/>
</dbReference>
<dbReference type="InterPro" id="IPR011698">
    <property type="entry name" value="GATase_3"/>
</dbReference>
<keyword evidence="4" id="KW-0472">Membrane</keyword>
<evidence type="ECO:0000256" key="3">
    <source>
        <dbReference type="ARBA" id="ARBA00022962"/>
    </source>
</evidence>
<accession>A0A0M3JYU3</accession>